<dbReference type="Proteomes" id="UP000076532">
    <property type="component" value="Unassembled WGS sequence"/>
</dbReference>
<protein>
    <submittedName>
        <fullName evidence="2">Uncharacterized protein</fullName>
    </submittedName>
</protein>
<evidence type="ECO:0000313" key="3">
    <source>
        <dbReference type="Proteomes" id="UP000076532"/>
    </source>
</evidence>
<name>A0A166LWG6_9AGAM</name>
<evidence type="ECO:0000256" key="1">
    <source>
        <dbReference type="SAM" id="MobiDB-lite"/>
    </source>
</evidence>
<dbReference type="AlphaFoldDB" id="A0A166LWG6"/>
<feature type="compositionally biased region" description="Acidic residues" evidence="1">
    <location>
        <begin position="83"/>
        <end position="94"/>
    </location>
</feature>
<sequence length="197" mass="21342">MASGARRAFSPNNEDDEDEGWASDSSAPRGASAADDRTRSKSPKVKIVSKPVGAVPRKGRRRNSMRKGLFGRTQLNKQKQPEDDAVFEDAVESDEERRGRSMVDEDASSSRAGSLRSRLDNLRRLDTHRDESPARSVRFADGGSGANTPRLDGESMSGTATPMISILQDTSSPSSATAHHHTSASEDSKNKVTFNLP</sequence>
<keyword evidence="3" id="KW-1185">Reference proteome</keyword>
<evidence type="ECO:0000313" key="2">
    <source>
        <dbReference type="EMBL" id="KZP23387.1"/>
    </source>
</evidence>
<feature type="region of interest" description="Disordered" evidence="1">
    <location>
        <begin position="1"/>
        <end position="197"/>
    </location>
</feature>
<dbReference type="EMBL" id="KV417533">
    <property type="protein sequence ID" value="KZP23387.1"/>
    <property type="molecule type" value="Genomic_DNA"/>
</dbReference>
<gene>
    <name evidence="2" type="ORF">FIBSPDRAFT_461875</name>
</gene>
<dbReference type="OrthoDB" id="10628158at2759"/>
<dbReference type="STRING" id="436010.A0A166LWG6"/>
<proteinExistence type="predicted"/>
<feature type="compositionally biased region" description="Basic and acidic residues" evidence="1">
    <location>
        <begin position="117"/>
        <end position="133"/>
    </location>
</feature>
<organism evidence="2 3">
    <name type="scientific">Athelia psychrophila</name>
    <dbReference type="NCBI Taxonomy" id="1759441"/>
    <lineage>
        <taxon>Eukaryota</taxon>
        <taxon>Fungi</taxon>
        <taxon>Dikarya</taxon>
        <taxon>Basidiomycota</taxon>
        <taxon>Agaricomycotina</taxon>
        <taxon>Agaricomycetes</taxon>
        <taxon>Agaricomycetidae</taxon>
        <taxon>Atheliales</taxon>
        <taxon>Atheliaceae</taxon>
        <taxon>Athelia</taxon>
    </lineage>
</organism>
<reference evidence="2 3" key="1">
    <citation type="journal article" date="2016" name="Mol. Biol. Evol.">
        <title>Comparative Genomics of Early-Diverging Mushroom-Forming Fungi Provides Insights into the Origins of Lignocellulose Decay Capabilities.</title>
        <authorList>
            <person name="Nagy L.G."/>
            <person name="Riley R."/>
            <person name="Tritt A."/>
            <person name="Adam C."/>
            <person name="Daum C."/>
            <person name="Floudas D."/>
            <person name="Sun H."/>
            <person name="Yadav J.S."/>
            <person name="Pangilinan J."/>
            <person name="Larsson K.H."/>
            <person name="Matsuura K."/>
            <person name="Barry K."/>
            <person name="Labutti K."/>
            <person name="Kuo R."/>
            <person name="Ohm R.A."/>
            <person name="Bhattacharya S.S."/>
            <person name="Shirouzu T."/>
            <person name="Yoshinaga Y."/>
            <person name="Martin F.M."/>
            <person name="Grigoriev I.V."/>
            <person name="Hibbett D.S."/>
        </authorList>
    </citation>
    <scope>NUCLEOTIDE SEQUENCE [LARGE SCALE GENOMIC DNA]</scope>
    <source>
        <strain evidence="2 3">CBS 109695</strain>
    </source>
</reference>
<accession>A0A166LWG6</accession>